<feature type="transmembrane region" description="Helical" evidence="7">
    <location>
        <begin position="334"/>
        <end position="359"/>
    </location>
</feature>
<evidence type="ECO:0000313" key="9">
    <source>
        <dbReference type="Proteomes" id="UP001189429"/>
    </source>
</evidence>
<comment type="subcellular location">
    <subcellularLocation>
        <location evidence="1">Membrane</location>
        <topology evidence="1">Multi-pass membrane protein</topology>
    </subcellularLocation>
</comment>
<evidence type="ECO:0000256" key="7">
    <source>
        <dbReference type="SAM" id="Phobius"/>
    </source>
</evidence>
<keyword evidence="4 7" id="KW-1133">Transmembrane helix</keyword>
<dbReference type="PANTHER" id="PTHR11819:SF195">
    <property type="entry name" value="SODIUM_GLUCOSE COTRANSPORTER 4"/>
    <property type="match status" value="1"/>
</dbReference>
<dbReference type="PROSITE" id="PS50283">
    <property type="entry name" value="NA_SOLUT_SYMP_3"/>
    <property type="match status" value="1"/>
</dbReference>
<dbReference type="Proteomes" id="UP001189429">
    <property type="component" value="Unassembled WGS sequence"/>
</dbReference>
<evidence type="ECO:0000256" key="4">
    <source>
        <dbReference type="ARBA" id="ARBA00022989"/>
    </source>
</evidence>
<evidence type="ECO:0000256" key="1">
    <source>
        <dbReference type="ARBA" id="ARBA00004141"/>
    </source>
</evidence>
<evidence type="ECO:0000256" key="3">
    <source>
        <dbReference type="ARBA" id="ARBA00022692"/>
    </source>
</evidence>
<sequence length="650" mass="69506">MSTTTITTTFSTWLSETAAQVVNPEDGISVITDEVSGDGMKDLHLGHNWPLHISTFTAWTAAVAVITTIVVSKCMKSGADAADDFFLGGRSLTWYIVAGSLMLTNLSTEQLVGLNGVIFADGCMAGVAWETFAALAMCLTAMVFVPVYARSGFSTTSGFLGERFDRVTRTIVSMIFLVYYAFVTCPMVLYTGGLAIQTIFELESVPRWIITTLIGVLGSIYALSGGLKAVAVSDCLNGVGLIIFGVWVPVAALSNIGGVSFLFQSDNVGHLKPFATHSEIWSNDAGARVHGPVSLPWSTLVTGLMMINLYYWSTNQLIVQRVLGAQSLAHGQKGVMFAATMKVIGFTFLCLPGVIGLLMAKHGTLVNGEPFKVTKADQVYPLVVKAVMPTWSLGLFAAVLLGSVLSTYNSALQSASTLFGLEIYAIYINPSADAALQKKIATFFGIALSLFSYVLAPQLNKFESIFEYLQKINAMTALPIVTVFCVGLATRLPDAFAAKMGFAVGVVTYGGCQFVKSPPAPHYLHLFAICFVGSVLTMLAATYISPLRKCFCQSPEPTPCPDKKAANVVDITPWRGLLPYCGVITVLVALISVALQVGSKVLFYAFWIAWVGALLMLIFVLRAESGMGEELACTGGESEDSTDSSSESSE</sequence>
<dbReference type="Gene3D" id="1.20.1730.10">
    <property type="entry name" value="Sodium/glucose cotransporter"/>
    <property type="match status" value="1"/>
</dbReference>
<dbReference type="NCBIfam" id="NF007790">
    <property type="entry name" value="PRK10484.1"/>
    <property type="match status" value="1"/>
</dbReference>
<protein>
    <submittedName>
        <fullName evidence="8">Uncharacterized protein</fullName>
    </submittedName>
</protein>
<feature type="transmembrane region" description="Helical" evidence="7">
    <location>
        <begin position="49"/>
        <end position="71"/>
    </location>
</feature>
<feature type="transmembrane region" description="Helical" evidence="7">
    <location>
        <begin position="472"/>
        <end position="492"/>
    </location>
</feature>
<dbReference type="Pfam" id="PF00474">
    <property type="entry name" value="SSF"/>
    <property type="match status" value="1"/>
</dbReference>
<gene>
    <name evidence="8" type="ORF">PCOR1329_LOCUS38615</name>
</gene>
<feature type="transmembrane region" description="Helical" evidence="7">
    <location>
        <begin position="92"/>
        <end position="108"/>
    </location>
</feature>
<dbReference type="InterPro" id="IPR001734">
    <property type="entry name" value="Na/solute_symporter"/>
</dbReference>
<feature type="transmembrane region" description="Helical" evidence="7">
    <location>
        <begin position="379"/>
        <end position="401"/>
    </location>
</feature>
<accession>A0ABN9TFK3</accession>
<comment type="caution">
    <text evidence="8">The sequence shown here is derived from an EMBL/GenBank/DDBJ whole genome shotgun (WGS) entry which is preliminary data.</text>
</comment>
<evidence type="ECO:0000313" key="8">
    <source>
        <dbReference type="EMBL" id="CAK0844539.1"/>
    </source>
</evidence>
<keyword evidence="5 7" id="KW-0472">Membrane</keyword>
<feature type="transmembrane region" description="Helical" evidence="7">
    <location>
        <begin position="239"/>
        <end position="263"/>
    </location>
</feature>
<reference evidence="8" key="1">
    <citation type="submission" date="2023-10" db="EMBL/GenBank/DDBJ databases">
        <authorList>
            <person name="Chen Y."/>
            <person name="Shah S."/>
            <person name="Dougan E. K."/>
            <person name="Thang M."/>
            <person name="Chan C."/>
        </authorList>
    </citation>
    <scope>NUCLEOTIDE SEQUENCE [LARGE SCALE GENOMIC DNA]</scope>
</reference>
<feature type="transmembrane region" description="Helical" evidence="7">
    <location>
        <begin position="208"/>
        <end position="227"/>
    </location>
</feature>
<feature type="transmembrane region" description="Helical" evidence="7">
    <location>
        <begin position="128"/>
        <end position="149"/>
    </location>
</feature>
<evidence type="ECO:0000256" key="6">
    <source>
        <dbReference type="RuleBase" id="RU362091"/>
    </source>
</evidence>
<organism evidence="8 9">
    <name type="scientific">Prorocentrum cordatum</name>
    <dbReference type="NCBI Taxonomy" id="2364126"/>
    <lineage>
        <taxon>Eukaryota</taxon>
        <taxon>Sar</taxon>
        <taxon>Alveolata</taxon>
        <taxon>Dinophyceae</taxon>
        <taxon>Prorocentrales</taxon>
        <taxon>Prorocentraceae</taxon>
        <taxon>Prorocentrum</taxon>
    </lineage>
</organism>
<feature type="transmembrane region" description="Helical" evidence="7">
    <location>
        <begin position="408"/>
        <end position="428"/>
    </location>
</feature>
<keyword evidence="3 7" id="KW-0812">Transmembrane</keyword>
<feature type="transmembrane region" description="Helical" evidence="7">
    <location>
        <begin position="601"/>
        <end position="621"/>
    </location>
</feature>
<evidence type="ECO:0000256" key="5">
    <source>
        <dbReference type="ARBA" id="ARBA00023136"/>
    </source>
</evidence>
<feature type="transmembrane region" description="Helical" evidence="7">
    <location>
        <begin position="440"/>
        <end position="460"/>
    </location>
</feature>
<dbReference type="EMBL" id="CAUYUJ010014672">
    <property type="protein sequence ID" value="CAK0844539.1"/>
    <property type="molecule type" value="Genomic_DNA"/>
</dbReference>
<feature type="transmembrane region" description="Helical" evidence="7">
    <location>
        <begin position="170"/>
        <end position="196"/>
    </location>
</feature>
<proteinExistence type="inferred from homology"/>
<feature type="transmembrane region" description="Helical" evidence="7">
    <location>
        <begin position="577"/>
        <end position="595"/>
    </location>
</feature>
<comment type="similarity">
    <text evidence="2 6">Belongs to the sodium:solute symporter (SSF) (TC 2.A.21) family.</text>
</comment>
<dbReference type="PANTHER" id="PTHR11819">
    <property type="entry name" value="SOLUTE CARRIER FAMILY 5"/>
    <property type="match status" value="1"/>
</dbReference>
<feature type="transmembrane region" description="Helical" evidence="7">
    <location>
        <begin position="523"/>
        <end position="544"/>
    </location>
</feature>
<name>A0ABN9TFK3_9DINO</name>
<dbReference type="InterPro" id="IPR038377">
    <property type="entry name" value="Na/Glc_symporter_sf"/>
</dbReference>
<keyword evidence="9" id="KW-1185">Reference proteome</keyword>
<evidence type="ECO:0000256" key="2">
    <source>
        <dbReference type="ARBA" id="ARBA00006434"/>
    </source>
</evidence>
<dbReference type="NCBIfam" id="TIGR00813">
    <property type="entry name" value="sss"/>
    <property type="match status" value="1"/>
</dbReference>